<sequence length="563" mass="63376">MALPLPESRLGPRQGPLGRLPDELLLKVFEVLFHAINLDSGALNGVFDQVRQLLRTLVLRPGLQRKVKILRISIGDRVGVYKTADALGPIHTASILETMDNLHWGMLGGRSGPQADLFRKRIGGSGSIGALFALLPNLRSLELELVSMRRHDTLYHTLFGGFRVPLECIPAAENLRTLIIHQDVCNQIPWLEIESPSSQSFLTLKNLTRLELSHVTVEGLQCFATKRLSSDTLSKVKHLSLENPEFFGGFPSTDIRLQNFLLSFGSLVSFTLKDATVWASRRTVSYSDLLDYLSVSHESLESLTLVWPGRNARPPNTYAICSLSAFKRLRHVEIEQMALVGHPVNRSNKTWDVVNGVEAKLWPSSLRSRMPESLETLVVQSGVQEWESTHHIVHELSELDLVCIDLGGIVSRACEENIRDLRLRLEEDDIAGIYLDGEARGSLDDDENEDVEPQECDGDEVFIDADFALHDPEEIYDPDYPGSDCLQVDEPDEEYWQSGDRGYVDEEPDLIEVPNKNGSANLQKVVVKVNIRVQQIPPEAMRRWEQLAWRHFGVEVELQNFDP</sequence>
<name>A0A6A6QUP0_9PEZI</name>
<dbReference type="OrthoDB" id="10471094at2759"/>
<dbReference type="EMBL" id="MU004189">
    <property type="protein sequence ID" value="KAF2495443.1"/>
    <property type="molecule type" value="Genomic_DNA"/>
</dbReference>
<gene>
    <name evidence="1" type="ORF">BU16DRAFT_539399</name>
</gene>
<accession>A0A6A6QUP0</accession>
<proteinExistence type="predicted"/>
<dbReference type="Gene3D" id="3.80.10.10">
    <property type="entry name" value="Ribonuclease Inhibitor"/>
    <property type="match status" value="1"/>
</dbReference>
<dbReference type="Proteomes" id="UP000799750">
    <property type="component" value="Unassembled WGS sequence"/>
</dbReference>
<dbReference type="SUPFAM" id="SSF52058">
    <property type="entry name" value="L domain-like"/>
    <property type="match status" value="1"/>
</dbReference>
<reference evidence="1" key="1">
    <citation type="journal article" date="2020" name="Stud. Mycol.">
        <title>101 Dothideomycetes genomes: a test case for predicting lifestyles and emergence of pathogens.</title>
        <authorList>
            <person name="Haridas S."/>
            <person name="Albert R."/>
            <person name="Binder M."/>
            <person name="Bloem J."/>
            <person name="Labutti K."/>
            <person name="Salamov A."/>
            <person name="Andreopoulos B."/>
            <person name="Baker S."/>
            <person name="Barry K."/>
            <person name="Bills G."/>
            <person name="Bluhm B."/>
            <person name="Cannon C."/>
            <person name="Castanera R."/>
            <person name="Culley D."/>
            <person name="Daum C."/>
            <person name="Ezra D."/>
            <person name="Gonzalez J."/>
            <person name="Henrissat B."/>
            <person name="Kuo A."/>
            <person name="Liang C."/>
            <person name="Lipzen A."/>
            <person name="Lutzoni F."/>
            <person name="Magnuson J."/>
            <person name="Mondo S."/>
            <person name="Nolan M."/>
            <person name="Ohm R."/>
            <person name="Pangilinan J."/>
            <person name="Park H.-J."/>
            <person name="Ramirez L."/>
            <person name="Alfaro M."/>
            <person name="Sun H."/>
            <person name="Tritt A."/>
            <person name="Yoshinaga Y."/>
            <person name="Zwiers L.-H."/>
            <person name="Turgeon B."/>
            <person name="Goodwin S."/>
            <person name="Spatafora J."/>
            <person name="Crous P."/>
            <person name="Grigoriev I."/>
        </authorList>
    </citation>
    <scope>NUCLEOTIDE SEQUENCE</scope>
    <source>
        <strain evidence="1">CBS 269.34</strain>
    </source>
</reference>
<organism evidence="1 2">
    <name type="scientific">Lophium mytilinum</name>
    <dbReference type="NCBI Taxonomy" id="390894"/>
    <lineage>
        <taxon>Eukaryota</taxon>
        <taxon>Fungi</taxon>
        <taxon>Dikarya</taxon>
        <taxon>Ascomycota</taxon>
        <taxon>Pezizomycotina</taxon>
        <taxon>Dothideomycetes</taxon>
        <taxon>Pleosporomycetidae</taxon>
        <taxon>Mytilinidiales</taxon>
        <taxon>Mytilinidiaceae</taxon>
        <taxon>Lophium</taxon>
    </lineage>
</organism>
<dbReference type="AlphaFoldDB" id="A0A6A6QUP0"/>
<dbReference type="InterPro" id="IPR032675">
    <property type="entry name" value="LRR_dom_sf"/>
</dbReference>
<protein>
    <submittedName>
        <fullName evidence="1">Uncharacterized protein</fullName>
    </submittedName>
</protein>
<keyword evidence="2" id="KW-1185">Reference proteome</keyword>
<evidence type="ECO:0000313" key="2">
    <source>
        <dbReference type="Proteomes" id="UP000799750"/>
    </source>
</evidence>
<evidence type="ECO:0000313" key="1">
    <source>
        <dbReference type="EMBL" id="KAF2495443.1"/>
    </source>
</evidence>